<evidence type="ECO:0008006" key="10">
    <source>
        <dbReference type="Google" id="ProtNLM"/>
    </source>
</evidence>
<dbReference type="EMBL" id="QPIG01000003">
    <property type="protein sequence ID" value="RCU57209.1"/>
    <property type="molecule type" value="Genomic_DNA"/>
</dbReference>
<evidence type="ECO:0000256" key="2">
    <source>
        <dbReference type="ARBA" id="ARBA00022448"/>
    </source>
</evidence>
<evidence type="ECO:0000256" key="7">
    <source>
        <dbReference type="PROSITE-ProRule" id="PRU01360"/>
    </source>
</evidence>
<dbReference type="InterPro" id="IPR039426">
    <property type="entry name" value="TonB-dep_rcpt-like"/>
</dbReference>
<sequence length="416" mass="48087">MKQENIGFGGNWSAEWNSVLSTELNLYYSQYNVYAIDYKLETNQQLNQENEVIDTGLKLKSTYILNDHLKLLNGYQFTEVGILNGTEVSKPEFSRTKKDVLLNHAIFNEVEYHDSSLFIRAGIRSNYFQKFEKFLVEPRLNVRYKWSNGFAMKLQGEFKNQSATQIIDFQYDFLGVENRRWTLANEESIPISESKQVSFGVSYNKNDFIIDIEGFYKVVDGITVPNQGFYNNFQFINAIGEYNVKGVELLINKSTNKYGAWLSYTYSINNYKFRTLTPSVFPNNLDIRHSVSLAFNYDIFESLGVSIGGIWRSGQPYTKTIEGNEMVQDGNNTYVNFDSPNSENINDFMRLDASINYNINFKNSKLSAKFGVLNLFDRENDINKYYEVNPNDFNTIIENNNKSLGFTPNLSLRIGF</sequence>
<accession>A0A368P5Z2</accession>
<evidence type="ECO:0000256" key="6">
    <source>
        <dbReference type="ARBA" id="ARBA00023237"/>
    </source>
</evidence>
<evidence type="ECO:0000313" key="8">
    <source>
        <dbReference type="EMBL" id="RCU57209.1"/>
    </source>
</evidence>
<evidence type="ECO:0000256" key="4">
    <source>
        <dbReference type="ARBA" id="ARBA00022692"/>
    </source>
</evidence>
<evidence type="ECO:0000256" key="5">
    <source>
        <dbReference type="ARBA" id="ARBA00023136"/>
    </source>
</evidence>
<keyword evidence="5 7" id="KW-0472">Membrane</keyword>
<keyword evidence="3 7" id="KW-1134">Transmembrane beta strand</keyword>
<comment type="subcellular location">
    <subcellularLocation>
        <location evidence="1 7">Cell outer membrane</location>
        <topology evidence="1 7">Multi-pass membrane protein</topology>
    </subcellularLocation>
</comment>
<dbReference type="OrthoDB" id="9803050at2"/>
<dbReference type="SUPFAM" id="SSF56935">
    <property type="entry name" value="Porins"/>
    <property type="match status" value="1"/>
</dbReference>
<gene>
    <name evidence="8" type="ORF">DU428_09710</name>
</gene>
<name>A0A368P5Z2_9FLAO</name>
<keyword evidence="6 7" id="KW-0998">Cell outer membrane</keyword>
<comment type="similarity">
    <text evidence="7">Belongs to the TonB-dependent receptor family.</text>
</comment>
<dbReference type="Gene3D" id="2.40.170.20">
    <property type="entry name" value="TonB-dependent receptor, beta-barrel domain"/>
    <property type="match status" value="1"/>
</dbReference>
<proteinExistence type="inferred from homology"/>
<dbReference type="PROSITE" id="PS52016">
    <property type="entry name" value="TONB_DEPENDENT_REC_3"/>
    <property type="match status" value="1"/>
</dbReference>
<protein>
    <recommendedName>
        <fullName evidence="10">TonB-dependent receptor</fullName>
    </recommendedName>
</protein>
<keyword evidence="2 7" id="KW-0813">Transport</keyword>
<dbReference type="RefSeq" id="WP_113966460.1">
    <property type="nucleotide sequence ID" value="NZ_QNRP01000005.1"/>
</dbReference>
<dbReference type="AlphaFoldDB" id="A0A368P5Z2"/>
<evidence type="ECO:0000256" key="3">
    <source>
        <dbReference type="ARBA" id="ARBA00022452"/>
    </source>
</evidence>
<evidence type="ECO:0000256" key="1">
    <source>
        <dbReference type="ARBA" id="ARBA00004571"/>
    </source>
</evidence>
<evidence type="ECO:0000313" key="9">
    <source>
        <dbReference type="Proteomes" id="UP000252249"/>
    </source>
</evidence>
<keyword evidence="9" id="KW-1185">Reference proteome</keyword>
<dbReference type="InterPro" id="IPR036942">
    <property type="entry name" value="Beta-barrel_TonB_sf"/>
</dbReference>
<keyword evidence="4 7" id="KW-0812">Transmembrane</keyword>
<organism evidence="8 9">
    <name type="scientific">Oceanihabitans sediminis</name>
    <dbReference type="NCBI Taxonomy" id="1812012"/>
    <lineage>
        <taxon>Bacteria</taxon>
        <taxon>Pseudomonadati</taxon>
        <taxon>Bacteroidota</taxon>
        <taxon>Flavobacteriia</taxon>
        <taxon>Flavobacteriales</taxon>
        <taxon>Flavobacteriaceae</taxon>
        <taxon>Oceanihabitans</taxon>
    </lineage>
</organism>
<reference evidence="8 9" key="1">
    <citation type="submission" date="2018-07" db="EMBL/GenBank/DDBJ databases">
        <title>Oceanihabitans testaceum sp. nov., isolated from marine sediment.</title>
        <authorList>
            <person name="Li C.-M."/>
        </authorList>
    </citation>
    <scope>NUCLEOTIDE SEQUENCE [LARGE SCALE GENOMIC DNA]</scope>
    <source>
        <strain evidence="8 9">S9-10</strain>
    </source>
</reference>
<dbReference type="Proteomes" id="UP000252249">
    <property type="component" value="Unassembled WGS sequence"/>
</dbReference>
<comment type="caution">
    <text evidence="8">The sequence shown here is derived from an EMBL/GenBank/DDBJ whole genome shotgun (WGS) entry which is preliminary data.</text>
</comment>
<dbReference type="GO" id="GO:0009279">
    <property type="term" value="C:cell outer membrane"/>
    <property type="evidence" value="ECO:0007669"/>
    <property type="project" value="UniProtKB-SubCell"/>
</dbReference>